<dbReference type="Proteomes" id="UP001200145">
    <property type="component" value="Unassembled WGS sequence"/>
</dbReference>
<comment type="caution">
    <text evidence="1">The sequence shown here is derived from an EMBL/GenBank/DDBJ whole genome shotgun (WGS) entry which is preliminary data.</text>
</comment>
<keyword evidence="2" id="KW-1185">Reference proteome</keyword>
<dbReference type="EMBL" id="JAKEVY010000003">
    <property type="protein sequence ID" value="MCF1715769.1"/>
    <property type="molecule type" value="Genomic_DNA"/>
</dbReference>
<sequence length="234" mass="25708">MRISLLILFVLFFVGAVAQGKKETVVYLKNGSVIRGQLVGSSDQQTRILTQDGSIWSFNKAELDSVRAEKRFRNFAYKTKGFAHFSELGPLVAGKTTVDGVTTAAFSFQTVNGYKFNQFAMLGFGTGVDLYATQTIVPLFASFRGDIATNGTVLPFYFIDAGYAANITQDSQAGEDFKGGLLYAAGIGVKIPFNRSAGFLLSIGYRYQATQSIRNQDQIDTKYRRLAIRAGFFL</sequence>
<proteinExistence type="predicted"/>
<evidence type="ECO:0000313" key="1">
    <source>
        <dbReference type="EMBL" id="MCF1715769.1"/>
    </source>
</evidence>
<protein>
    <recommendedName>
        <fullName evidence="3">Outer membrane protein with beta-barrel domain</fullName>
    </recommendedName>
</protein>
<dbReference type="RefSeq" id="WP_234866718.1">
    <property type="nucleotide sequence ID" value="NZ_JAKEVY010000003.1"/>
</dbReference>
<dbReference type="SUPFAM" id="SSF56925">
    <property type="entry name" value="OMPA-like"/>
    <property type="match status" value="1"/>
</dbReference>
<reference evidence="1 2" key="1">
    <citation type="submission" date="2022-01" db="EMBL/GenBank/DDBJ databases">
        <title>Flavihumibacter sp. nov., isolated from sediment of a river.</title>
        <authorList>
            <person name="Liu H."/>
        </authorList>
    </citation>
    <scope>NUCLEOTIDE SEQUENCE [LARGE SCALE GENOMIC DNA]</scope>
    <source>
        <strain evidence="1 2">RY-1</strain>
    </source>
</reference>
<name>A0ABS9BJ79_9BACT</name>
<dbReference type="InterPro" id="IPR011250">
    <property type="entry name" value="OMP/PagP_B-barrel"/>
</dbReference>
<evidence type="ECO:0000313" key="2">
    <source>
        <dbReference type="Proteomes" id="UP001200145"/>
    </source>
</evidence>
<dbReference type="Gene3D" id="2.40.160.20">
    <property type="match status" value="1"/>
</dbReference>
<gene>
    <name evidence="1" type="ORF">L0U88_14110</name>
</gene>
<evidence type="ECO:0008006" key="3">
    <source>
        <dbReference type="Google" id="ProtNLM"/>
    </source>
</evidence>
<organism evidence="1 2">
    <name type="scientific">Flavihumibacter fluminis</name>
    <dbReference type="NCBI Taxonomy" id="2909236"/>
    <lineage>
        <taxon>Bacteria</taxon>
        <taxon>Pseudomonadati</taxon>
        <taxon>Bacteroidota</taxon>
        <taxon>Chitinophagia</taxon>
        <taxon>Chitinophagales</taxon>
        <taxon>Chitinophagaceae</taxon>
        <taxon>Flavihumibacter</taxon>
    </lineage>
</organism>
<accession>A0ABS9BJ79</accession>